<gene>
    <name evidence="6" type="primary">sseC</name>
    <name evidence="6" type="ORF">ERS008530_01386</name>
</gene>
<dbReference type="STRING" id="631.CH53_1428"/>
<comment type="similarity">
    <text evidence="4">Belongs to the SctE/SipB/YopB family.</text>
</comment>
<dbReference type="EMBL" id="CPZJ01000004">
    <property type="protein sequence ID" value="CNF50624.1"/>
    <property type="molecule type" value="Genomic_DNA"/>
</dbReference>
<dbReference type="RefSeq" id="WP_050073213.1">
    <property type="nucleotide sequence ID" value="NZ_CPZJ01000004.1"/>
</dbReference>
<keyword evidence="2" id="KW-1043">Host membrane</keyword>
<evidence type="ECO:0000313" key="7">
    <source>
        <dbReference type="Proteomes" id="UP000038750"/>
    </source>
</evidence>
<comment type="subcellular location">
    <subcellularLocation>
        <location evidence="1">Host membrane</location>
        <topology evidence="1">Multi-pass membrane protein</topology>
    </subcellularLocation>
</comment>
<name>A0A0T9M2D9_YERIN</name>
<evidence type="ECO:0000256" key="3">
    <source>
        <dbReference type="ARBA" id="ARBA00023026"/>
    </source>
</evidence>
<dbReference type="Proteomes" id="UP000038750">
    <property type="component" value="Unassembled WGS sequence"/>
</dbReference>
<dbReference type="OrthoDB" id="6479672at2"/>
<dbReference type="eggNOG" id="COG5613">
    <property type="taxonomic scope" value="Bacteria"/>
</dbReference>
<keyword evidence="3" id="KW-0843">Virulence</keyword>
<evidence type="ECO:0000259" key="5">
    <source>
        <dbReference type="Pfam" id="PF04888"/>
    </source>
</evidence>
<evidence type="ECO:0000313" key="6">
    <source>
        <dbReference type="EMBL" id="CNF50624.1"/>
    </source>
</evidence>
<evidence type="ECO:0000256" key="2">
    <source>
        <dbReference type="ARBA" id="ARBA00022870"/>
    </source>
</evidence>
<dbReference type="GO" id="GO:0033644">
    <property type="term" value="C:host cell membrane"/>
    <property type="evidence" value="ECO:0007669"/>
    <property type="project" value="UniProtKB-SubCell"/>
</dbReference>
<dbReference type="AlphaFoldDB" id="A0A0T9M2D9"/>
<evidence type="ECO:0000256" key="1">
    <source>
        <dbReference type="ARBA" id="ARBA00004301"/>
    </source>
</evidence>
<feature type="domain" description="Translocator protein BipB-like C-terminal" evidence="5">
    <location>
        <begin position="98"/>
        <end position="458"/>
    </location>
</feature>
<sequence>MPNSIAFKADTQTDWALAAAGKSTPLAPAKIPDWWAISGLSPSADMNMTSPKVTQQKAQAALDRLLTALPRSGSTAGDSGRLSLDQLGSTDMQLILSMAGNLSLVFFSDSCKSIRQQMERATDVQTFLRDKRVNEYQQQIDKAVQQADKAHKAGIFNMVFDWAIGLAEIVYGAIKVSAGVLTGDPVAMASGAAYLAAGTAGLVKAAAETAMLAGASKEKCQEIIDVAGKVQLGCECFAMAIDLFQAARAINAARAVTKGAGDVLKAGGADALTEAMKNLSHQEVQQLTEQFARNACKQITETEMTLMRNITNSFTHTGVEKLVGDVTKDLVQSAIKKGTTLTAEQFTRQCTKEIMKEMVKQIIKDISLSPLQIMQKVTQGLVQVNSGQLAIQNGGLQKEIEKLMLDQDFTQFMDEWVERNKQHQRKQLKDISQSAQDTLEKLSDNIHQSGMLQTRVAGSLI</sequence>
<proteinExistence type="inferred from homology"/>
<dbReference type="Pfam" id="PF04888">
    <property type="entry name" value="SseC"/>
    <property type="match status" value="1"/>
</dbReference>
<accession>A0A0T9M2D9</accession>
<keyword evidence="2" id="KW-0472">Membrane</keyword>
<dbReference type="InterPro" id="IPR006972">
    <property type="entry name" value="BipB-like_C"/>
</dbReference>
<reference evidence="6 7" key="1">
    <citation type="submission" date="2015-03" db="EMBL/GenBank/DDBJ databases">
        <authorList>
            <person name="Murphy D."/>
        </authorList>
    </citation>
    <scope>NUCLEOTIDE SEQUENCE [LARGE SCALE GENOMIC DNA]</scope>
    <source>
        <strain evidence="6 7">BR165/97</strain>
    </source>
</reference>
<protein>
    <submittedName>
        <fullName evidence="6">Secretion system effector protein SseC</fullName>
    </submittedName>
</protein>
<evidence type="ECO:0000256" key="4">
    <source>
        <dbReference type="ARBA" id="ARBA00035640"/>
    </source>
</evidence>
<organism evidence="6 7">
    <name type="scientific">Yersinia intermedia</name>
    <dbReference type="NCBI Taxonomy" id="631"/>
    <lineage>
        <taxon>Bacteria</taxon>
        <taxon>Pseudomonadati</taxon>
        <taxon>Pseudomonadota</taxon>
        <taxon>Gammaproteobacteria</taxon>
        <taxon>Enterobacterales</taxon>
        <taxon>Yersiniaceae</taxon>
        <taxon>Yersinia</taxon>
    </lineage>
</organism>